<dbReference type="Proteomes" id="UP000306192">
    <property type="component" value="Unassembled WGS sequence"/>
</dbReference>
<feature type="DNA-binding region" description="H-T-H motif" evidence="4">
    <location>
        <begin position="37"/>
        <end position="56"/>
    </location>
</feature>
<dbReference type="PRINTS" id="PR00455">
    <property type="entry name" value="HTHTETR"/>
</dbReference>
<evidence type="ECO:0000313" key="7">
    <source>
        <dbReference type="Proteomes" id="UP000306192"/>
    </source>
</evidence>
<dbReference type="PANTHER" id="PTHR30055:SF146">
    <property type="entry name" value="HTH-TYPE TRANSCRIPTIONAL DUAL REGULATOR CECR"/>
    <property type="match status" value="1"/>
</dbReference>
<dbReference type="InterPro" id="IPR001647">
    <property type="entry name" value="HTH_TetR"/>
</dbReference>
<gene>
    <name evidence="6" type="ORF">D4765_08425</name>
</gene>
<comment type="caution">
    <text evidence="6">The sequence shown here is derived from an EMBL/GenBank/DDBJ whole genome shotgun (WGS) entry which is preliminary data.</text>
</comment>
<evidence type="ECO:0000256" key="2">
    <source>
        <dbReference type="ARBA" id="ARBA00023125"/>
    </source>
</evidence>
<keyword evidence="1" id="KW-0805">Transcription regulation</keyword>
<dbReference type="AlphaFoldDB" id="A0A4T2C0J4"/>
<keyword evidence="3" id="KW-0804">Transcription</keyword>
<evidence type="ECO:0000259" key="5">
    <source>
        <dbReference type="PROSITE" id="PS50977"/>
    </source>
</evidence>
<reference evidence="6 7" key="1">
    <citation type="journal article" date="2019" name="Microorganisms">
        <title>Systematic Affiliation and Genome Analysis of Subtercola vilae DB165(T) with Particular Emphasis on Cold Adaptation of an Isolate from a High-Altitude Cold Volcano Lake.</title>
        <authorList>
            <person name="Villalobos A.S."/>
            <person name="Wiese J."/>
            <person name="Imhoff J.F."/>
            <person name="Dorador C."/>
            <person name="Keller A."/>
            <person name="Hentschel U."/>
        </authorList>
    </citation>
    <scope>NUCLEOTIDE SEQUENCE [LARGE SCALE GENOMIC DNA]</scope>
    <source>
        <strain evidence="6 7">DB165</strain>
    </source>
</reference>
<dbReference type="GO" id="GO:0000976">
    <property type="term" value="F:transcription cis-regulatory region binding"/>
    <property type="evidence" value="ECO:0007669"/>
    <property type="project" value="TreeGrafter"/>
</dbReference>
<protein>
    <submittedName>
        <fullName evidence="6">TetR/AcrR family transcriptional regulator</fullName>
    </submittedName>
</protein>
<keyword evidence="7" id="KW-1185">Reference proteome</keyword>
<dbReference type="RefSeq" id="WP_136641844.1">
    <property type="nucleotide sequence ID" value="NZ_QYRT01000012.1"/>
</dbReference>
<evidence type="ECO:0000313" key="6">
    <source>
        <dbReference type="EMBL" id="TIH37420.1"/>
    </source>
</evidence>
<dbReference type="Pfam" id="PF14246">
    <property type="entry name" value="TetR_C_7"/>
    <property type="match status" value="1"/>
</dbReference>
<organism evidence="6 7">
    <name type="scientific">Subtercola vilae</name>
    <dbReference type="NCBI Taxonomy" id="2056433"/>
    <lineage>
        <taxon>Bacteria</taxon>
        <taxon>Bacillati</taxon>
        <taxon>Actinomycetota</taxon>
        <taxon>Actinomycetes</taxon>
        <taxon>Micrococcales</taxon>
        <taxon>Microbacteriaceae</taxon>
        <taxon>Subtercola</taxon>
    </lineage>
</organism>
<proteinExistence type="predicted"/>
<sequence length="211" mass="22692">MAAPAGKSIREGSAQKRSAILLAARALFLSDGFDRTSMDLVAAEAGVSKRTVYDYYGDKRTLLAAVVDHTVEALSTAVQRAIDENLVVVPDAAQLEHALVSFAESITVSAIGSSDYAALMRLLYTEATNLPETRSMAWNAEEPEDAVATRFAAFDRDGLLHAPDPRLAADHFVALTISPLTSSLGVVGAEVDEHRVIVEGVRAFLRAYRPF</sequence>
<dbReference type="Gene3D" id="1.10.357.10">
    <property type="entry name" value="Tetracycline Repressor, domain 2"/>
    <property type="match status" value="1"/>
</dbReference>
<dbReference type="PROSITE" id="PS50977">
    <property type="entry name" value="HTH_TETR_2"/>
    <property type="match status" value="1"/>
</dbReference>
<dbReference type="FunFam" id="1.10.10.60:FF:000141">
    <property type="entry name" value="TetR family transcriptional regulator"/>
    <property type="match status" value="1"/>
</dbReference>
<dbReference type="Pfam" id="PF00440">
    <property type="entry name" value="TetR_N"/>
    <property type="match status" value="1"/>
</dbReference>
<evidence type="ECO:0000256" key="1">
    <source>
        <dbReference type="ARBA" id="ARBA00023015"/>
    </source>
</evidence>
<dbReference type="SUPFAM" id="SSF46689">
    <property type="entry name" value="Homeodomain-like"/>
    <property type="match status" value="1"/>
</dbReference>
<name>A0A4T2C0J4_9MICO</name>
<dbReference type="GO" id="GO:0003700">
    <property type="term" value="F:DNA-binding transcription factor activity"/>
    <property type="evidence" value="ECO:0007669"/>
    <property type="project" value="TreeGrafter"/>
</dbReference>
<dbReference type="InterPro" id="IPR009057">
    <property type="entry name" value="Homeodomain-like_sf"/>
</dbReference>
<dbReference type="InterPro" id="IPR050109">
    <property type="entry name" value="HTH-type_TetR-like_transc_reg"/>
</dbReference>
<feature type="domain" description="HTH tetR-type" evidence="5">
    <location>
        <begin position="14"/>
        <end position="74"/>
    </location>
</feature>
<evidence type="ECO:0000256" key="4">
    <source>
        <dbReference type="PROSITE-ProRule" id="PRU00335"/>
    </source>
</evidence>
<dbReference type="EMBL" id="QYRT01000012">
    <property type="protein sequence ID" value="TIH37420.1"/>
    <property type="molecule type" value="Genomic_DNA"/>
</dbReference>
<evidence type="ECO:0000256" key="3">
    <source>
        <dbReference type="ARBA" id="ARBA00023163"/>
    </source>
</evidence>
<dbReference type="OrthoDB" id="4726108at2"/>
<dbReference type="PANTHER" id="PTHR30055">
    <property type="entry name" value="HTH-TYPE TRANSCRIPTIONAL REGULATOR RUTR"/>
    <property type="match status" value="1"/>
</dbReference>
<accession>A0A4T2C0J4</accession>
<dbReference type="InterPro" id="IPR039536">
    <property type="entry name" value="TetR_C_Proteobacteria"/>
</dbReference>
<keyword evidence="2 4" id="KW-0238">DNA-binding</keyword>
<dbReference type="GO" id="GO:0045892">
    <property type="term" value="P:negative regulation of DNA-templated transcription"/>
    <property type="evidence" value="ECO:0007669"/>
    <property type="project" value="UniProtKB-ARBA"/>
</dbReference>